<dbReference type="AlphaFoldDB" id="A0A482X2T6"/>
<evidence type="ECO:0000256" key="1">
    <source>
        <dbReference type="SAM" id="MobiDB-lite"/>
    </source>
</evidence>
<feature type="region of interest" description="Disordered" evidence="1">
    <location>
        <begin position="1"/>
        <end position="46"/>
    </location>
</feature>
<protein>
    <submittedName>
        <fullName evidence="2">Uncharacterized protein</fullName>
    </submittedName>
</protein>
<evidence type="ECO:0000313" key="2">
    <source>
        <dbReference type="EMBL" id="RZF40023.1"/>
    </source>
</evidence>
<comment type="caution">
    <text evidence="2">The sequence shown here is derived from an EMBL/GenBank/DDBJ whole genome shotgun (WGS) entry which is preliminary data.</text>
</comment>
<feature type="compositionally biased region" description="Basic and acidic residues" evidence="1">
    <location>
        <begin position="1"/>
        <end position="11"/>
    </location>
</feature>
<proteinExistence type="predicted"/>
<organism evidence="2 3">
    <name type="scientific">Laodelphax striatellus</name>
    <name type="common">Small brown planthopper</name>
    <name type="synonym">Delphax striatella</name>
    <dbReference type="NCBI Taxonomy" id="195883"/>
    <lineage>
        <taxon>Eukaryota</taxon>
        <taxon>Metazoa</taxon>
        <taxon>Ecdysozoa</taxon>
        <taxon>Arthropoda</taxon>
        <taxon>Hexapoda</taxon>
        <taxon>Insecta</taxon>
        <taxon>Pterygota</taxon>
        <taxon>Neoptera</taxon>
        <taxon>Paraneoptera</taxon>
        <taxon>Hemiptera</taxon>
        <taxon>Auchenorrhyncha</taxon>
        <taxon>Fulgoroidea</taxon>
        <taxon>Delphacidae</taxon>
        <taxon>Criomorphinae</taxon>
        <taxon>Laodelphax</taxon>
    </lineage>
</organism>
<dbReference type="Proteomes" id="UP000291343">
    <property type="component" value="Unassembled WGS sequence"/>
</dbReference>
<reference evidence="2 3" key="1">
    <citation type="journal article" date="2017" name="Gigascience">
        <title>Genome sequence of the small brown planthopper, Laodelphax striatellus.</title>
        <authorList>
            <person name="Zhu J."/>
            <person name="Jiang F."/>
            <person name="Wang X."/>
            <person name="Yang P."/>
            <person name="Bao Y."/>
            <person name="Zhao W."/>
            <person name="Wang W."/>
            <person name="Lu H."/>
            <person name="Wang Q."/>
            <person name="Cui N."/>
            <person name="Li J."/>
            <person name="Chen X."/>
            <person name="Luo L."/>
            <person name="Yu J."/>
            <person name="Kang L."/>
            <person name="Cui F."/>
        </authorList>
    </citation>
    <scope>NUCLEOTIDE SEQUENCE [LARGE SCALE GENOMIC DNA]</scope>
    <source>
        <strain evidence="2">Lst14</strain>
    </source>
</reference>
<sequence>MLEERGENEAKRKVKKKGKMSTDRVEEKSDVECERGKQSGWGGIEGRREGDRFVRAARCARGKKRRSLALSVDVG</sequence>
<keyword evidence="3" id="KW-1185">Reference proteome</keyword>
<accession>A0A482X2T6</accession>
<dbReference type="EMBL" id="QKKF02019433">
    <property type="protein sequence ID" value="RZF40023.1"/>
    <property type="molecule type" value="Genomic_DNA"/>
</dbReference>
<name>A0A482X2T6_LAOST</name>
<evidence type="ECO:0000313" key="3">
    <source>
        <dbReference type="Proteomes" id="UP000291343"/>
    </source>
</evidence>
<dbReference type="InParanoid" id="A0A482X2T6"/>
<gene>
    <name evidence="2" type="ORF">LSTR_LSTR002426</name>
</gene>
<feature type="compositionally biased region" description="Basic and acidic residues" evidence="1">
    <location>
        <begin position="20"/>
        <end position="37"/>
    </location>
</feature>